<dbReference type="AlphaFoldDB" id="A0AAD5BLE7"/>
<dbReference type="FunFam" id="1.10.510.10:FF:000476">
    <property type="entry name" value="PAS domain-containing protein tyrosine kinase family protein"/>
    <property type="match status" value="1"/>
</dbReference>
<evidence type="ECO:0000256" key="8">
    <source>
        <dbReference type="ARBA" id="ARBA00023136"/>
    </source>
</evidence>
<keyword evidence="4" id="KW-0808">Transferase</keyword>
<dbReference type="EMBL" id="JAMZMK010011914">
    <property type="protein sequence ID" value="KAI7725553.1"/>
    <property type="molecule type" value="Genomic_DNA"/>
</dbReference>
<dbReference type="Gene3D" id="3.30.460.10">
    <property type="entry name" value="Beta Polymerase, domain 2"/>
    <property type="match status" value="1"/>
</dbReference>
<dbReference type="Pfam" id="PF07714">
    <property type="entry name" value="PK_Tyr_Ser-Thr"/>
    <property type="match status" value="1"/>
</dbReference>
<evidence type="ECO:0000256" key="7">
    <source>
        <dbReference type="ARBA" id="ARBA00022840"/>
    </source>
</evidence>
<feature type="non-terminal residue" evidence="12">
    <location>
        <position position="1"/>
    </location>
</feature>
<evidence type="ECO:0000256" key="4">
    <source>
        <dbReference type="ARBA" id="ARBA00022679"/>
    </source>
</evidence>
<keyword evidence="6" id="KW-0418">Kinase</keyword>
<comment type="catalytic activity">
    <reaction evidence="10">
        <text>L-seryl-[protein] + ATP = O-phospho-L-seryl-[protein] + ADP + H(+)</text>
        <dbReference type="Rhea" id="RHEA:17989"/>
        <dbReference type="Rhea" id="RHEA-COMP:9863"/>
        <dbReference type="Rhea" id="RHEA-COMP:11604"/>
        <dbReference type="ChEBI" id="CHEBI:15378"/>
        <dbReference type="ChEBI" id="CHEBI:29999"/>
        <dbReference type="ChEBI" id="CHEBI:30616"/>
        <dbReference type="ChEBI" id="CHEBI:83421"/>
        <dbReference type="ChEBI" id="CHEBI:456216"/>
        <dbReference type="EC" id="2.7.11.1"/>
    </reaction>
</comment>
<dbReference type="SMART" id="SM00220">
    <property type="entry name" value="S_TKc"/>
    <property type="match status" value="1"/>
</dbReference>
<evidence type="ECO:0000256" key="5">
    <source>
        <dbReference type="ARBA" id="ARBA00022741"/>
    </source>
</evidence>
<feature type="domain" description="Protein kinase" evidence="11">
    <location>
        <begin position="1"/>
        <end position="151"/>
    </location>
</feature>
<dbReference type="PROSITE" id="PS00108">
    <property type="entry name" value="PROTEIN_KINASE_ST"/>
    <property type="match status" value="1"/>
</dbReference>
<evidence type="ECO:0000259" key="11">
    <source>
        <dbReference type="PROSITE" id="PS50011"/>
    </source>
</evidence>
<gene>
    <name evidence="12" type="ORF">M8C21_019917</name>
</gene>
<dbReference type="InterPro" id="IPR001245">
    <property type="entry name" value="Ser-Thr/Tyr_kinase_cat_dom"/>
</dbReference>
<name>A0AAD5BLE7_AMBAR</name>
<dbReference type="InterPro" id="IPR000719">
    <property type="entry name" value="Prot_kinase_dom"/>
</dbReference>
<evidence type="ECO:0000256" key="10">
    <source>
        <dbReference type="ARBA" id="ARBA00048679"/>
    </source>
</evidence>
<dbReference type="InterPro" id="IPR043519">
    <property type="entry name" value="NT_sf"/>
</dbReference>
<keyword evidence="3" id="KW-0723">Serine/threonine-protein kinase</keyword>
<dbReference type="Gene3D" id="1.10.510.10">
    <property type="entry name" value="Transferase(Phosphotransferase) domain 1"/>
    <property type="match status" value="1"/>
</dbReference>
<comment type="caution">
    <text evidence="12">The sequence shown here is derived from an EMBL/GenBank/DDBJ whole genome shotgun (WGS) entry which is preliminary data.</text>
</comment>
<dbReference type="InterPro" id="IPR011009">
    <property type="entry name" value="Kinase-like_dom_sf"/>
</dbReference>
<keyword evidence="7" id="KW-0067">ATP-binding</keyword>
<protein>
    <recommendedName>
        <fullName evidence="2">non-specific serine/threonine protein kinase</fullName>
        <ecNumber evidence="2">2.7.11.1</ecNumber>
    </recommendedName>
</protein>
<keyword evidence="8" id="KW-0472">Membrane</keyword>
<accession>A0AAD5BLE7</accession>
<dbReference type="GO" id="GO:0016020">
    <property type="term" value="C:membrane"/>
    <property type="evidence" value="ECO:0007669"/>
    <property type="project" value="UniProtKB-SubCell"/>
</dbReference>
<evidence type="ECO:0000256" key="9">
    <source>
        <dbReference type="ARBA" id="ARBA00047899"/>
    </source>
</evidence>
<dbReference type="PROSITE" id="PS50011">
    <property type="entry name" value="PROTEIN_KINASE_DOM"/>
    <property type="match status" value="1"/>
</dbReference>
<evidence type="ECO:0000256" key="1">
    <source>
        <dbReference type="ARBA" id="ARBA00004370"/>
    </source>
</evidence>
<comment type="subcellular location">
    <subcellularLocation>
        <location evidence="1">Membrane</location>
    </subcellularLocation>
</comment>
<dbReference type="PANTHER" id="PTHR44329">
    <property type="entry name" value="SERINE/THREONINE-PROTEIN KINASE TNNI3K-RELATED"/>
    <property type="match status" value="1"/>
</dbReference>
<dbReference type="SUPFAM" id="SSF56112">
    <property type="entry name" value="Protein kinase-like (PK-like)"/>
    <property type="match status" value="1"/>
</dbReference>
<dbReference type="GO" id="GO:0004674">
    <property type="term" value="F:protein serine/threonine kinase activity"/>
    <property type="evidence" value="ECO:0007669"/>
    <property type="project" value="UniProtKB-KW"/>
</dbReference>
<keyword evidence="13" id="KW-1185">Reference proteome</keyword>
<dbReference type="PANTHER" id="PTHR44329:SF47">
    <property type="entry name" value="SERINE_THREONINE-PROTEIN KINASE ROCO5-RELATED"/>
    <property type="match status" value="1"/>
</dbReference>
<proteinExistence type="predicted"/>
<organism evidence="12 13">
    <name type="scientific">Ambrosia artemisiifolia</name>
    <name type="common">Common ragweed</name>
    <dbReference type="NCBI Taxonomy" id="4212"/>
    <lineage>
        <taxon>Eukaryota</taxon>
        <taxon>Viridiplantae</taxon>
        <taxon>Streptophyta</taxon>
        <taxon>Embryophyta</taxon>
        <taxon>Tracheophyta</taxon>
        <taxon>Spermatophyta</taxon>
        <taxon>Magnoliopsida</taxon>
        <taxon>eudicotyledons</taxon>
        <taxon>Gunneridae</taxon>
        <taxon>Pentapetalae</taxon>
        <taxon>asterids</taxon>
        <taxon>campanulids</taxon>
        <taxon>Asterales</taxon>
        <taxon>Asteraceae</taxon>
        <taxon>Asteroideae</taxon>
        <taxon>Heliantheae alliance</taxon>
        <taxon>Heliantheae</taxon>
        <taxon>Ambrosia</taxon>
    </lineage>
</organism>
<feature type="non-terminal residue" evidence="12">
    <location>
        <position position="217"/>
    </location>
</feature>
<sequence>ARGMNYLHRCNPPIVHRDLKSSNLLVDKNWTVKVGNFGLSRIKHQKYLKTKSGKGTPQWMAPEVIGSEQANEKSDVYSYGVVFWEIVTQKVPWDDLNPMQVIVAVGFMDRRLEIPKDVDPLWASLIQSCWCSEPDSKKYYINLRICKRSWRGDNIGKEQQNRAGAGRVQKVQTVMEAKVPILKFVDIATGVECDVSVENMDGIAKSLIIRHICSIDE</sequence>
<dbReference type="SUPFAM" id="SSF81301">
    <property type="entry name" value="Nucleotidyltransferase"/>
    <property type="match status" value="1"/>
</dbReference>
<dbReference type="Pfam" id="PF22600">
    <property type="entry name" value="MTPAP-like_central"/>
    <property type="match status" value="1"/>
</dbReference>
<evidence type="ECO:0000313" key="13">
    <source>
        <dbReference type="Proteomes" id="UP001206925"/>
    </source>
</evidence>
<dbReference type="Proteomes" id="UP001206925">
    <property type="component" value="Unassembled WGS sequence"/>
</dbReference>
<evidence type="ECO:0000256" key="3">
    <source>
        <dbReference type="ARBA" id="ARBA00022527"/>
    </source>
</evidence>
<dbReference type="EC" id="2.7.11.1" evidence="2"/>
<comment type="catalytic activity">
    <reaction evidence="9">
        <text>L-threonyl-[protein] + ATP = O-phospho-L-threonyl-[protein] + ADP + H(+)</text>
        <dbReference type="Rhea" id="RHEA:46608"/>
        <dbReference type="Rhea" id="RHEA-COMP:11060"/>
        <dbReference type="Rhea" id="RHEA-COMP:11605"/>
        <dbReference type="ChEBI" id="CHEBI:15378"/>
        <dbReference type="ChEBI" id="CHEBI:30013"/>
        <dbReference type="ChEBI" id="CHEBI:30616"/>
        <dbReference type="ChEBI" id="CHEBI:61977"/>
        <dbReference type="ChEBI" id="CHEBI:456216"/>
        <dbReference type="EC" id="2.7.11.1"/>
    </reaction>
</comment>
<dbReference type="InterPro" id="IPR054708">
    <property type="entry name" value="MTPAP-like_central"/>
</dbReference>
<evidence type="ECO:0000313" key="12">
    <source>
        <dbReference type="EMBL" id="KAI7725553.1"/>
    </source>
</evidence>
<evidence type="ECO:0000256" key="2">
    <source>
        <dbReference type="ARBA" id="ARBA00012513"/>
    </source>
</evidence>
<dbReference type="InterPro" id="IPR051681">
    <property type="entry name" value="Ser/Thr_Kinases-Pseudokinases"/>
</dbReference>
<dbReference type="GO" id="GO:0005524">
    <property type="term" value="F:ATP binding"/>
    <property type="evidence" value="ECO:0007669"/>
    <property type="project" value="UniProtKB-KW"/>
</dbReference>
<reference evidence="12" key="1">
    <citation type="submission" date="2022-06" db="EMBL/GenBank/DDBJ databases">
        <title>Uncovering the hologenomic basis of an extraordinary plant invasion.</title>
        <authorList>
            <person name="Bieker V.C."/>
            <person name="Martin M.D."/>
            <person name="Gilbert T."/>
            <person name="Hodgins K."/>
            <person name="Battlay P."/>
            <person name="Petersen B."/>
            <person name="Wilson J."/>
        </authorList>
    </citation>
    <scope>NUCLEOTIDE SEQUENCE</scope>
    <source>
        <strain evidence="12">AA19_3_7</strain>
        <tissue evidence="12">Leaf</tissue>
    </source>
</reference>
<keyword evidence="5" id="KW-0547">Nucleotide-binding</keyword>
<evidence type="ECO:0000256" key="6">
    <source>
        <dbReference type="ARBA" id="ARBA00022777"/>
    </source>
</evidence>
<dbReference type="InterPro" id="IPR008271">
    <property type="entry name" value="Ser/Thr_kinase_AS"/>
</dbReference>